<gene>
    <name evidence="1" type="ORF">Lsan_1006</name>
</gene>
<organism evidence="1 2">
    <name type="scientific">Legionella santicrucis</name>
    <dbReference type="NCBI Taxonomy" id="45074"/>
    <lineage>
        <taxon>Bacteria</taxon>
        <taxon>Pseudomonadati</taxon>
        <taxon>Pseudomonadota</taxon>
        <taxon>Gammaproteobacteria</taxon>
        <taxon>Legionellales</taxon>
        <taxon>Legionellaceae</taxon>
        <taxon>Legionella</taxon>
    </lineage>
</organism>
<reference evidence="1 2" key="1">
    <citation type="submission" date="2015-11" db="EMBL/GenBank/DDBJ databases">
        <title>Genomic analysis of 38 Legionella species identifies large and diverse effector repertoires.</title>
        <authorList>
            <person name="Burstein D."/>
            <person name="Amaro F."/>
            <person name="Zusman T."/>
            <person name="Lifshitz Z."/>
            <person name="Cohen O."/>
            <person name="Gilbert J.A."/>
            <person name="Pupko T."/>
            <person name="Shuman H.A."/>
            <person name="Segal G."/>
        </authorList>
    </citation>
    <scope>NUCLEOTIDE SEQUENCE [LARGE SCALE GENOMIC DNA]</scope>
    <source>
        <strain evidence="1 2">SC-63-C7</strain>
    </source>
</reference>
<evidence type="ECO:0000313" key="2">
    <source>
        <dbReference type="Proteomes" id="UP000054703"/>
    </source>
</evidence>
<accession>A0A0W0Z374</accession>
<protein>
    <submittedName>
        <fullName evidence="1">Uncharacterized protein</fullName>
    </submittedName>
</protein>
<proteinExistence type="predicted"/>
<evidence type="ECO:0000313" key="1">
    <source>
        <dbReference type="EMBL" id="KTD63573.1"/>
    </source>
</evidence>
<sequence>MFFENGCLREITNNSGHYRPTDNEMLPFLKAMNTMSLGTVFSYQSYCTNPSRTFDMGALLDIDDFSEILSLEKSAELDSPIKKHQNSLGYDYKSEDDSSTRRRFGRNLPKVLLSQYQNILKNPVFEKKENTVREAIQSQHPTDLYEAKRTFGSKF</sequence>
<keyword evidence="2" id="KW-1185">Reference proteome</keyword>
<dbReference type="EMBL" id="LNYU01000024">
    <property type="protein sequence ID" value="KTD63573.1"/>
    <property type="molecule type" value="Genomic_DNA"/>
</dbReference>
<dbReference type="AlphaFoldDB" id="A0A0W0Z374"/>
<name>A0A0W0Z374_9GAMM</name>
<dbReference type="Proteomes" id="UP000054703">
    <property type="component" value="Unassembled WGS sequence"/>
</dbReference>
<dbReference type="PATRIC" id="fig|45074.5.peg.1064"/>
<comment type="caution">
    <text evidence="1">The sequence shown here is derived from an EMBL/GenBank/DDBJ whole genome shotgun (WGS) entry which is preliminary data.</text>
</comment>